<comment type="caution">
    <text evidence="2">The sequence shown here is derived from an EMBL/GenBank/DDBJ whole genome shotgun (WGS) entry which is preliminary data.</text>
</comment>
<organism evidence="2 3">
    <name type="scientific">Catenaria anguillulae PL171</name>
    <dbReference type="NCBI Taxonomy" id="765915"/>
    <lineage>
        <taxon>Eukaryota</taxon>
        <taxon>Fungi</taxon>
        <taxon>Fungi incertae sedis</taxon>
        <taxon>Blastocladiomycota</taxon>
        <taxon>Blastocladiomycetes</taxon>
        <taxon>Blastocladiales</taxon>
        <taxon>Catenariaceae</taxon>
        <taxon>Catenaria</taxon>
    </lineage>
</organism>
<protein>
    <submittedName>
        <fullName evidence="2">Uncharacterized protein</fullName>
    </submittedName>
</protein>
<feature type="region of interest" description="Disordered" evidence="1">
    <location>
        <begin position="230"/>
        <end position="250"/>
    </location>
</feature>
<name>A0A1Y2I0V3_9FUNG</name>
<dbReference type="Proteomes" id="UP000193411">
    <property type="component" value="Unassembled WGS sequence"/>
</dbReference>
<proteinExistence type="predicted"/>
<dbReference type="InterPro" id="IPR016135">
    <property type="entry name" value="UBQ-conjugating_enzyme/RWD"/>
</dbReference>
<dbReference type="Gene3D" id="3.10.110.10">
    <property type="entry name" value="Ubiquitin Conjugating Enzyme"/>
    <property type="match status" value="1"/>
</dbReference>
<dbReference type="SUPFAM" id="SSF54495">
    <property type="entry name" value="UBC-like"/>
    <property type="match status" value="1"/>
</dbReference>
<sequence>MKSRSTLLLQRALYLLDRDPISGIEVDLIDRNVHAWRVTLSGLDDSDWAVRPNDGVLVCALLQFWASGTDLAALLVAIQNLLSEPMVTDPCPANYAAASLYVKDPATYFNRVREMAYAAPIALQQLRFETQFAHATQVFLHTFAEQSQSRAPTRPASAAPNVQPVPAPVPPGPPKITVSHDTHVTLKRYQPCRPRVRKLLFENYYSDWQSLATTVPGNNCRVEFSSDANLTGAGKTQTHSTSTSSEVQMSHIPTGHQVASIVGARNKNQVLVNLKPGVTPQALAMHVSREDATAVICELSDSPWD</sequence>
<dbReference type="AlphaFoldDB" id="A0A1Y2I0V3"/>
<evidence type="ECO:0000256" key="1">
    <source>
        <dbReference type="SAM" id="MobiDB-lite"/>
    </source>
</evidence>
<gene>
    <name evidence="2" type="ORF">BCR44DRAFT_1482860</name>
</gene>
<accession>A0A1Y2I0V3</accession>
<dbReference type="EMBL" id="MCFL01000006">
    <property type="protein sequence ID" value="ORZ39022.1"/>
    <property type="molecule type" value="Genomic_DNA"/>
</dbReference>
<evidence type="ECO:0000313" key="3">
    <source>
        <dbReference type="Proteomes" id="UP000193411"/>
    </source>
</evidence>
<reference evidence="2 3" key="1">
    <citation type="submission" date="2016-07" db="EMBL/GenBank/DDBJ databases">
        <title>Pervasive Adenine N6-methylation of Active Genes in Fungi.</title>
        <authorList>
            <consortium name="DOE Joint Genome Institute"/>
            <person name="Mondo S.J."/>
            <person name="Dannebaum R.O."/>
            <person name="Kuo R.C."/>
            <person name="Labutti K."/>
            <person name="Haridas S."/>
            <person name="Kuo A."/>
            <person name="Salamov A."/>
            <person name="Ahrendt S.R."/>
            <person name="Lipzen A."/>
            <person name="Sullivan W."/>
            <person name="Andreopoulos W.B."/>
            <person name="Clum A."/>
            <person name="Lindquist E."/>
            <person name="Daum C."/>
            <person name="Ramamoorthy G.K."/>
            <person name="Gryganskyi A."/>
            <person name="Culley D."/>
            <person name="Magnuson J.K."/>
            <person name="James T.Y."/>
            <person name="O'Malley M.A."/>
            <person name="Stajich J.E."/>
            <person name="Spatafora J.W."/>
            <person name="Visel A."/>
            <person name="Grigoriev I.V."/>
        </authorList>
    </citation>
    <scope>NUCLEOTIDE SEQUENCE [LARGE SCALE GENOMIC DNA]</scope>
    <source>
        <strain evidence="2 3">PL171</strain>
    </source>
</reference>
<dbReference type="OrthoDB" id="9978460at2759"/>
<evidence type="ECO:0000313" key="2">
    <source>
        <dbReference type="EMBL" id="ORZ39022.1"/>
    </source>
</evidence>
<keyword evidence="3" id="KW-1185">Reference proteome</keyword>
<feature type="compositionally biased region" description="Polar residues" evidence="1">
    <location>
        <begin position="230"/>
        <end position="248"/>
    </location>
</feature>